<gene>
    <name evidence="2" type="ORF">DDE74_08760</name>
</gene>
<feature type="transmembrane region" description="Helical" evidence="1">
    <location>
        <begin position="208"/>
        <end position="228"/>
    </location>
</feature>
<dbReference type="EMBL" id="CP029042">
    <property type="protein sequence ID" value="AZS71020.1"/>
    <property type="molecule type" value="Genomic_DNA"/>
</dbReference>
<protein>
    <submittedName>
        <fullName evidence="2">DUF1275 domain-containing protein</fullName>
    </submittedName>
</protein>
<dbReference type="PANTHER" id="PTHR37314:SF4">
    <property type="entry name" value="UPF0700 TRANSMEMBRANE PROTEIN YOAK"/>
    <property type="match status" value="1"/>
</dbReference>
<feature type="transmembrane region" description="Helical" evidence="1">
    <location>
        <begin position="12"/>
        <end position="31"/>
    </location>
</feature>
<keyword evidence="1" id="KW-0812">Transmembrane</keyword>
<feature type="transmembrane region" description="Helical" evidence="1">
    <location>
        <begin position="183"/>
        <end position="202"/>
    </location>
</feature>
<name>A0A3Q9K8K1_9ACTN</name>
<dbReference type="Pfam" id="PF06912">
    <property type="entry name" value="DUF1275"/>
    <property type="match status" value="1"/>
</dbReference>
<reference evidence="2 3" key="1">
    <citation type="submission" date="2018-04" db="EMBL/GenBank/DDBJ databases">
        <title>Complete genome sequences of Streptomyces lydicus strain WYEC and characterization of antagonistic properties of biological control agents.</title>
        <authorList>
            <person name="Mariita R.M."/>
            <person name="Sello J.K."/>
        </authorList>
    </citation>
    <scope>NUCLEOTIDE SEQUENCE [LARGE SCALE GENOMIC DNA]</scope>
    <source>
        <strain evidence="2 3">WYEC 108</strain>
    </source>
</reference>
<accession>A0A3Q9K8K1</accession>
<evidence type="ECO:0000256" key="1">
    <source>
        <dbReference type="SAM" id="Phobius"/>
    </source>
</evidence>
<dbReference type="RefSeq" id="WP_127150128.1">
    <property type="nucleotide sequence ID" value="NZ_CP029042.1"/>
</dbReference>
<dbReference type="PANTHER" id="PTHR37314">
    <property type="entry name" value="SLR0142 PROTEIN"/>
    <property type="match status" value="1"/>
</dbReference>
<proteinExistence type="predicted"/>
<feature type="transmembrane region" description="Helical" evidence="1">
    <location>
        <begin position="43"/>
        <end position="74"/>
    </location>
</feature>
<evidence type="ECO:0000313" key="3">
    <source>
        <dbReference type="Proteomes" id="UP000275579"/>
    </source>
</evidence>
<sequence length="236" mass="24154">MEPPSGTPLTVVMVGLTVVTGMLDAVSFLALGQVFTATQTGNLLFLGFGIAGQGGLPVVTTVISLGAFVLGAVFGARMESTLAARAYQWFPAALATEAALLFAAAAVAWESGPSPGLPPVRRDVVIGLMAVAMGMRNVTAMRAAPPDLTTTVETRAMTALVSGSPVGRDRRLGYGSHAAGRRLLSVTSMFAGGLLGAGLLGLGTRPTLVLLLVAVFVAATAFLVPGLARRRHHTED</sequence>
<organism evidence="2 3">
    <name type="scientific">Streptomyces lydicus</name>
    <dbReference type="NCBI Taxonomy" id="47763"/>
    <lineage>
        <taxon>Bacteria</taxon>
        <taxon>Bacillati</taxon>
        <taxon>Actinomycetota</taxon>
        <taxon>Actinomycetes</taxon>
        <taxon>Kitasatosporales</taxon>
        <taxon>Streptomycetaceae</taxon>
        <taxon>Streptomyces</taxon>
    </lineage>
</organism>
<dbReference type="AlphaFoldDB" id="A0A3Q9K8K1"/>
<dbReference type="InterPro" id="IPR010699">
    <property type="entry name" value="DUF1275"/>
</dbReference>
<feature type="transmembrane region" description="Helical" evidence="1">
    <location>
        <begin position="86"/>
        <end position="109"/>
    </location>
</feature>
<keyword evidence="1" id="KW-0472">Membrane</keyword>
<keyword evidence="1" id="KW-1133">Transmembrane helix</keyword>
<evidence type="ECO:0000313" key="2">
    <source>
        <dbReference type="EMBL" id="AZS71020.1"/>
    </source>
</evidence>
<dbReference type="Proteomes" id="UP000275579">
    <property type="component" value="Chromosome"/>
</dbReference>